<sequence length="679" mass="71946">MSFFFLERHVIKLSIIQFNHTLGIMRKHLKPLILLGLGVFLFCLHRMESAINAKKLEVKFNKEVSKSAAETAGNYTFVGLIDKNDAAVTATSYELQDDGKTVVIKLSDALKNDISIVATVSEIATKADSNVKTKKFTTTLTFSDTVKPALASVTYPRAGVAEVNFTEELSTAGTVKVYEGTAESTEVSQSSFTAGDQKLVFTGLKPNKEYKVVIVGAKDQSENLIAAPIEVVIKSTINDTVAPEVKSLTTVGRNTVKVEFTEGLDTIAANTYADLYLDGSTTAEAGTTQTFDEKTNTLTITKAGLVAADGIHSLKVDGYKDYAGNSGKAFTKTVTFSNAAPAVKKTEVVKKGNDTFVEVTFDKAPDLAALQTDSNGTDAGVYTLTYTTPEKIQKTTTIAAADITLDTTVSTAPKALFKVTGKDAGDYKLVLPKANVTDTVTQASSDVTITFTLGDATDATKPSIQNVFLPGTDASAVAAGVTSVPLNTVYVKYDKEMSAAALNAANYTVDGVTVFENPVFVGDKTLVKLSIKENTLTISGDRNFAISSAVTGTNNVAIDRYASVLDFKENVKPQLVSAKLAGSKGVELTFSEAVKDSTLAKADFTVTVDGSTVALDDASPTTWLSTGTVDDNVVTLVLKNDITVDQFAKAITVKLDKDSKATDLNGNIVVGGVTLNVAK</sequence>
<protein>
    <submittedName>
        <fullName evidence="2">Uncharacterized protein</fullName>
    </submittedName>
</protein>
<name>A0A942YHU7_9BACI</name>
<accession>A0A942YHU7</accession>
<dbReference type="AlphaFoldDB" id="A0A942YHU7"/>
<dbReference type="Proteomes" id="UP000681414">
    <property type="component" value="Unassembled WGS sequence"/>
</dbReference>
<keyword evidence="1" id="KW-0732">Signal</keyword>
<dbReference type="InterPro" id="IPR014755">
    <property type="entry name" value="Cu-Rt/internalin_Ig-like"/>
</dbReference>
<evidence type="ECO:0000313" key="3">
    <source>
        <dbReference type="Proteomes" id="UP000681414"/>
    </source>
</evidence>
<proteinExistence type="predicted"/>
<keyword evidence="3" id="KW-1185">Reference proteome</keyword>
<dbReference type="EMBL" id="JAGYPG010000002">
    <property type="protein sequence ID" value="MBS4195770.1"/>
    <property type="molecule type" value="Genomic_DNA"/>
</dbReference>
<comment type="caution">
    <text evidence="2">The sequence shown here is derived from an EMBL/GenBank/DDBJ whole genome shotgun (WGS) entry which is preliminary data.</text>
</comment>
<gene>
    <name evidence="2" type="ORF">KHA97_11945</name>
</gene>
<dbReference type="RefSeq" id="WP_213124962.1">
    <property type="nucleotide sequence ID" value="NZ_JAGYPG010000002.1"/>
</dbReference>
<reference evidence="2 3" key="1">
    <citation type="submission" date="2021-05" db="EMBL/GenBank/DDBJ databases">
        <title>Novel Bacillus species.</title>
        <authorList>
            <person name="Liu G."/>
        </authorList>
    </citation>
    <scope>NUCLEOTIDE SEQUENCE [LARGE SCALE GENOMIC DNA]</scope>
    <source>
        <strain evidence="3">FJAT-49780</strain>
    </source>
</reference>
<dbReference type="Gene3D" id="2.60.40.1220">
    <property type="match status" value="3"/>
</dbReference>
<evidence type="ECO:0000313" key="2">
    <source>
        <dbReference type="EMBL" id="MBS4195770.1"/>
    </source>
</evidence>
<organism evidence="2 3">
    <name type="scientific">Lederbergia citri</name>
    <dbReference type="NCBI Taxonomy" id="2833580"/>
    <lineage>
        <taxon>Bacteria</taxon>
        <taxon>Bacillati</taxon>
        <taxon>Bacillota</taxon>
        <taxon>Bacilli</taxon>
        <taxon>Bacillales</taxon>
        <taxon>Bacillaceae</taxon>
        <taxon>Lederbergia</taxon>
    </lineage>
</organism>
<evidence type="ECO:0000256" key="1">
    <source>
        <dbReference type="ARBA" id="ARBA00022729"/>
    </source>
</evidence>